<keyword evidence="7" id="KW-0479">Metal-binding</keyword>
<keyword evidence="18" id="KW-1185">Reference proteome</keyword>
<organism evidence="17 18">
    <name type="scientific">Vitrella brassicaformis (strain CCMP3155)</name>
    <dbReference type="NCBI Taxonomy" id="1169540"/>
    <lineage>
        <taxon>Eukaryota</taxon>
        <taxon>Sar</taxon>
        <taxon>Alveolata</taxon>
        <taxon>Colpodellida</taxon>
        <taxon>Vitrellaceae</taxon>
        <taxon>Vitrella</taxon>
    </lineage>
</organism>
<dbReference type="VEuPathDB" id="CryptoDB:Vbra_721"/>
<evidence type="ECO:0000256" key="15">
    <source>
        <dbReference type="RuleBase" id="RU003651"/>
    </source>
</evidence>
<protein>
    <recommendedName>
        <fullName evidence="16">AAA+ ATPase domain-containing protein</fullName>
    </recommendedName>
</protein>
<evidence type="ECO:0000313" key="17">
    <source>
        <dbReference type="EMBL" id="CEM16408.1"/>
    </source>
</evidence>
<name>A0A0G4FPM3_VITBC</name>
<comment type="subcellular location">
    <subcellularLocation>
        <location evidence="2">Membrane</location>
    </subcellularLocation>
</comment>
<dbReference type="InParanoid" id="A0A0G4FPM3"/>
<dbReference type="InterPro" id="IPR005936">
    <property type="entry name" value="FtsH"/>
</dbReference>
<comment type="similarity">
    <text evidence="15">Belongs to the AAA ATPase family.</text>
</comment>
<dbReference type="Gene3D" id="3.30.720.210">
    <property type="match status" value="1"/>
</dbReference>
<evidence type="ECO:0000256" key="12">
    <source>
        <dbReference type="ARBA" id="ARBA00022989"/>
    </source>
</evidence>
<proteinExistence type="inferred from homology"/>
<keyword evidence="8 15" id="KW-0547">Nucleotide-binding</keyword>
<evidence type="ECO:0000256" key="6">
    <source>
        <dbReference type="ARBA" id="ARBA00022692"/>
    </source>
</evidence>
<dbReference type="InterPro" id="IPR003959">
    <property type="entry name" value="ATPase_AAA_core"/>
</dbReference>
<evidence type="ECO:0000313" key="18">
    <source>
        <dbReference type="Proteomes" id="UP000041254"/>
    </source>
</evidence>
<dbReference type="AlphaFoldDB" id="A0A0G4FPM3"/>
<dbReference type="GO" id="GO:0005524">
    <property type="term" value="F:ATP binding"/>
    <property type="evidence" value="ECO:0007669"/>
    <property type="project" value="UniProtKB-KW"/>
</dbReference>
<dbReference type="InterPro" id="IPR000642">
    <property type="entry name" value="Peptidase_M41"/>
</dbReference>
<evidence type="ECO:0000256" key="14">
    <source>
        <dbReference type="ARBA" id="ARBA00023136"/>
    </source>
</evidence>
<evidence type="ECO:0000256" key="7">
    <source>
        <dbReference type="ARBA" id="ARBA00022723"/>
    </source>
</evidence>
<evidence type="ECO:0000256" key="13">
    <source>
        <dbReference type="ARBA" id="ARBA00023049"/>
    </source>
</evidence>
<evidence type="ECO:0000256" key="3">
    <source>
        <dbReference type="ARBA" id="ARBA00010044"/>
    </source>
</evidence>
<dbReference type="GO" id="GO:0004176">
    <property type="term" value="F:ATP-dependent peptidase activity"/>
    <property type="evidence" value="ECO:0007669"/>
    <property type="project" value="InterPro"/>
</dbReference>
<dbReference type="GO" id="GO:0004222">
    <property type="term" value="F:metalloendopeptidase activity"/>
    <property type="evidence" value="ECO:0007669"/>
    <property type="project" value="InterPro"/>
</dbReference>
<dbReference type="Proteomes" id="UP000041254">
    <property type="component" value="Unassembled WGS sequence"/>
</dbReference>
<dbReference type="PANTHER" id="PTHR23076:SF113">
    <property type="entry name" value="ATP-DEPENDENT ZINC METALLOPROTEASE FTSH 1, CHLOROPLASTIC-RELATED"/>
    <property type="match status" value="1"/>
</dbReference>
<dbReference type="Pfam" id="PF01434">
    <property type="entry name" value="Peptidase_M41"/>
    <property type="match status" value="1"/>
</dbReference>
<dbReference type="CDD" id="cd19501">
    <property type="entry name" value="RecA-like_FtsH"/>
    <property type="match status" value="1"/>
</dbReference>
<dbReference type="InterPro" id="IPR041569">
    <property type="entry name" value="AAA_lid_3"/>
</dbReference>
<evidence type="ECO:0000256" key="5">
    <source>
        <dbReference type="ARBA" id="ARBA00022670"/>
    </source>
</evidence>
<keyword evidence="14" id="KW-0472">Membrane</keyword>
<dbReference type="InterPro" id="IPR037219">
    <property type="entry name" value="Peptidase_M41-like"/>
</dbReference>
<evidence type="ECO:0000256" key="9">
    <source>
        <dbReference type="ARBA" id="ARBA00022801"/>
    </source>
</evidence>
<dbReference type="InterPro" id="IPR003960">
    <property type="entry name" value="ATPase_AAA_CS"/>
</dbReference>
<dbReference type="STRING" id="1169540.A0A0G4FPM3"/>
<keyword evidence="9" id="KW-0378">Hydrolase</keyword>
<accession>A0A0G4FPM3</accession>
<dbReference type="Pfam" id="PF17862">
    <property type="entry name" value="AAA_lid_3"/>
    <property type="match status" value="1"/>
</dbReference>
<dbReference type="GO" id="GO:0006508">
    <property type="term" value="P:proteolysis"/>
    <property type="evidence" value="ECO:0007669"/>
    <property type="project" value="UniProtKB-KW"/>
</dbReference>
<evidence type="ECO:0000256" key="4">
    <source>
        <dbReference type="ARBA" id="ARBA00010550"/>
    </source>
</evidence>
<dbReference type="SMART" id="SM00382">
    <property type="entry name" value="AAA"/>
    <property type="match status" value="1"/>
</dbReference>
<dbReference type="GO" id="GO:0010304">
    <property type="term" value="P:PSII associated light-harvesting complex II catabolic process"/>
    <property type="evidence" value="ECO:0007669"/>
    <property type="project" value="UniProtKB-ARBA"/>
</dbReference>
<dbReference type="Pfam" id="PF00004">
    <property type="entry name" value="AAA"/>
    <property type="match status" value="1"/>
</dbReference>
<dbReference type="GO" id="GO:0016887">
    <property type="term" value="F:ATP hydrolysis activity"/>
    <property type="evidence" value="ECO:0007669"/>
    <property type="project" value="InterPro"/>
</dbReference>
<keyword evidence="6" id="KW-0812">Transmembrane</keyword>
<dbReference type="InterPro" id="IPR027417">
    <property type="entry name" value="P-loop_NTPase"/>
</dbReference>
<evidence type="ECO:0000256" key="2">
    <source>
        <dbReference type="ARBA" id="ARBA00004370"/>
    </source>
</evidence>
<evidence type="ECO:0000256" key="11">
    <source>
        <dbReference type="ARBA" id="ARBA00022840"/>
    </source>
</evidence>
<keyword evidence="12" id="KW-1133">Transmembrane helix</keyword>
<keyword evidence="5" id="KW-0645">Protease</keyword>
<keyword evidence="10" id="KW-0862">Zinc</keyword>
<dbReference type="SUPFAM" id="SSF52540">
    <property type="entry name" value="P-loop containing nucleoside triphosphate hydrolases"/>
    <property type="match status" value="1"/>
</dbReference>
<dbReference type="SUPFAM" id="SSF140990">
    <property type="entry name" value="FtsH protease domain-like"/>
    <property type="match status" value="1"/>
</dbReference>
<dbReference type="PANTHER" id="PTHR23076">
    <property type="entry name" value="METALLOPROTEASE M41 FTSH"/>
    <property type="match status" value="1"/>
</dbReference>
<keyword evidence="13" id="KW-0482">Metalloprotease</keyword>
<comment type="cofactor">
    <cofactor evidence="1">
        <name>Zn(2+)</name>
        <dbReference type="ChEBI" id="CHEBI:29105"/>
    </cofactor>
</comment>
<dbReference type="FunFam" id="1.20.58.760:FF:000001">
    <property type="entry name" value="ATP-dependent zinc metalloprotease FtsH"/>
    <property type="match status" value="1"/>
</dbReference>
<dbReference type="GO" id="GO:0009535">
    <property type="term" value="C:chloroplast thylakoid membrane"/>
    <property type="evidence" value="ECO:0007669"/>
    <property type="project" value="TreeGrafter"/>
</dbReference>
<dbReference type="PROSITE" id="PS00674">
    <property type="entry name" value="AAA"/>
    <property type="match status" value="1"/>
</dbReference>
<evidence type="ECO:0000256" key="10">
    <source>
        <dbReference type="ARBA" id="ARBA00022833"/>
    </source>
</evidence>
<dbReference type="OMA" id="RSNGMPG"/>
<dbReference type="Gene3D" id="3.40.50.300">
    <property type="entry name" value="P-loop containing nucleotide triphosphate hydrolases"/>
    <property type="match status" value="1"/>
</dbReference>
<reference evidence="17 18" key="1">
    <citation type="submission" date="2014-11" db="EMBL/GenBank/DDBJ databases">
        <authorList>
            <person name="Zhu J."/>
            <person name="Qi W."/>
            <person name="Song R."/>
        </authorList>
    </citation>
    <scope>NUCLEOTIDE SEQUENCE [LARGE SCALE GENOMIC DNA]</scope>
</reference>
<dbReference type="FunFam" id="3.40.50.300:FF:000001">
    <property type="entry name" value="ATP-dependent zinc metalloprotease FtsH"/>
    <property type="match status" value="1"/>
</dbReference>
<dbReference type="OrthoDB" id="437583at2759"/>
<dbReference type="GO" id="GO:0046872">
    <property type="term" value="F:metal ion binding"/>
    <property type="evidence" value="ECO:0007669"/>
    <property type="project" value="UniProtKB-KW"/>
</dbReference>
<evidence type="ECO:0000256" key="1">
    <source>
        <dbReference type="ARBA" id="ARBA00001947"/>
    </source>
</evidence>
<dbReference type="HAMAP" id="MF_01458">
    <property type="entry name" value="FtsH"/>
    <property type="match status" value="1"/>
</dbReference>
<comment type="similarity">
    <text evidence="4">In the N-terminal section; belongs to the AAA ATPase family.</text>
</comment>
<dbReference type="FunFam" id="1.10.8.60:FF:000001">
    <property type="entry name" value="ATP-dependent zinc metalloprotease FtsH"/>
    <property type="match status" value="1"/>
</dbReference>
<dbReference type="NCBIfam" id="TIGR01241">
    <property type="entry name" value="FtsH_fam"/>
    <property type="match status" value="1"/>
</dbReference>
<evidence type="ECO:0000259" key="16">
    <source>
        <dbReference type="SMART" id="SM00382"/>
    </source>
</evidence>
<dbReference type="InterPro" id="IPR003593">
    <property type="entry name" value="AAA+_ATPase"/>
</dbReference>
<dbReference type="Gene3D" id="1.10.8.60">
    <property type="match status" value="1"/>
</dbReference>
<comment type="similarity">
    <text evidence="3">In the C-terminal section; belongs to the peptidase M41 family.</text>
</comment>
<dbReference type="Gene3D" id="1.20.58.760">
    <property type="entry name" value="Peptidase M41"/>
    <property type="match status" value="1"/>
</dbReference>
<sequence>MKGDDSEDDDEAARFSWNAFGRRATFAGLTAMLLSAPDWNVSPAAAQEALRSYSQFLDMVEQKKFTTVLFSEEGTRLTAIDIDGNQYVLEGIPNDQNLLKTLRKYKVDFSVQSPEPSPNWVRAIVTFFPWLILGSLLFFTAQMGRGGGQQGGQQSGGGGGGLLGRFGQMNAKFDMKPDTGVNFSQVAGQDEAKQELAEIVTFLKDPSQFTKMGAKIPKGVIMEGPPGTGKTLLAKAVAGEAGVPFFSTSGSQFVEVFVGIGASRVRDLFANAKRVSPCIIFIDEIDAIGRSRASGGFMPQNDEREQTLNQLLAEMDGFTGNQGVVVVAATNRADILDNALLRPGRFDRRVQVNLPDLPARRAILDVYVKGKPMADNVDLDSIAARTTGFSGASLENLMNEAAIFAARKGKELIETDDVDAALDRIMLGSEKTNRALSERVKTLTAYHEAGHALVGAFLPGYDAVQKISIIPRTGGSGGATFYLPAEERLTSGMYSVDYLQNQLAVALGGRAAEDVVYGPEHVTTGASSDLQQVTRIARSMVTQYGMNDKVGQLNVEDAMMRQGMAPFLETSEATKETVDREVRQVVSDAYAKAKQILQDNRLLLDETARRLVESEMLSGEQFSSLVAGYKAAEPNHAIKKTKSNPFAFS</sequence>
<evidence type="ECO:0000256" key="8">
    <source>
        <dbReference type="ARBA" id="ARBA00022741"/>
    </source>
</evidence>
<dbReference type="EMBL" id="CDMY01000477">
    <property type="protein sequence ID" value="CEM16408.1"/>
    <property type="molecule type" value="Genomic_DNA"/>
</dbReference>
<keyword evidence="11 15" id="KW-0067">ATP-binding</keyword>
<dbReference type="PhylomeDB" id="A0A0G4FPM3"/>
<gene>
    <name evidence="17" type="ORF">Vbra_721</name>
</gene>
<feature type="domain" description="AAA+ ATPase" evidence="16">
    <location>
        <begin position="216"/>
        <end position="356"/>
    </location>
</feature>